<dbReference type="PANTHER" id="PTHR43413">
    <property type="entry name" value="TRANSCRIPTIONAL REGULATOR, ASNC FAMILY"/>
    <property type="match status" value="1"/>
</dbReference>
<comment type="caution">
    <text evidence="8">The sequence shown here is derived from an EMBL/GenBank/DDBJ whole genome shotgun (WGS) entry which is preliminary data.</text>
</comment>
<evidence type="ECO:0000256" key="1">
    <source>
        <dbReference type="ARBA" id="ARBA00023239"/>
    </source>
</evidence>
<dbReference type="InterPro" id="IPR040523">
    <property type="entry name" value="AsnC_trans_reg2"/>
</dbReference>
<feature type="domain" description="Siroheme decarboxylase NirL-like HTH" evidence="7">
    <location>
        <begin position="18"/>
        <end position="59"/>
    </location>
</feature>
<evidence type="ECO:0000256" key="3">
    <source>
        <dbReference type="ARBA" id="ARBA00023457"/>
    </source>
</evidence>
<sequence>MNARTLDLVAGPVPLREALLNDWQQRLPLVSQPFEAMGRRYGCSEAVVIEQLAQAVSQGSVSRLGGVFAPGSGGAGLLCALAVPPARLEAVAALVNAVPGVNHNYEREHAYSLWFVITGPSRDWIEQRLVALEQRCGLQALRLPMVRPYRINLGFDLRARGPAPVPAGAAQPARVRAIEPGQRPLAALLEQGLPLRPRPFAAWGEALGWREPQVLARLQAWLDEGVLRRFGVIVRHHELGIASNAMCVFDVPDDEVDAHARVLAQQPGVTLCYRRERGPGWPFNLFCMIHGRERDAVRAALVAAREAAGLHAFPQAQLFSRRRFKQCGSGYFVDALPAWAAGASAQECAHA</sequence>
<accession>A0ABT7LH26</accession>
<evidence type="ECO:0000313" key="8">
    <source>
        <dbReference type="EMBL" id="MDL5032164.1"/>
    </source>
</evidence>
<dbReference type="Pfam" id="PF17805">
    <property type="entry name" value="AsnC_trans_reg2"/>
    <property type="match status" value="2"/>
</dbReference>
<evidence type="ECO:0000259" key="6">
    <source>
        <dbReference type="Pfam" id="PF17805"/>
    </source>
</evidence>
<dbReference type="Pfam" id="PF22451">
    <property type="entry name" value="NirdL-like_HTH"/>
    <property type="match status" value="2"/>
</dbReference>
<reference evidence="8 9" key="1">
    <citation type="submission" date="2023-06" db="EMBL/GenBank/DDBJ databases">
        <title>Pelomonas sp. APW6 16S ribosomal RNA gene genome sequencing and assembly.</title>
        <authorList>
            <person name="Woo H."/>
        </authorList>
    </citation>
    <scope>NUCLEOTIDE SEQUENCE [LARGE SCALE GENOMIC DNA]</scope>
    <source>
        <strain evidence="8 9">APW6</strain>
    </source>
</reference>
<comment type="catalytic activity">
    <reaction evidence="5">
        <text>siroheme + 2 H(+) = 12,18-didecarboxysiroheme + 2 CO2</text>
        <dbReference type="Rhea" id="RHEA:19093"/>
        <dbReference type="ChEBI" id="CHEBI:15378"/>
        <dbReference type="ChEBI" id="CHEBI:16526"/>
        <dbReference type="ChEBI" id="CHEBI:60052"/>
        <dbReference type="ChEBI" id="CHEBI:140497"/>
        <dbReference type="EC" id="4.1.1.111"/>
    </reaction>
</comment>
<dbReference type="EC" id="4.1.1.111" evidence="4"/>
<keyword evidence="9" id="KW-1185">Reference proteome</keyword>
<feature type="domain" description="Siroheme decarboxylase NirL-like HTH" evidence="7">
    <location>
        <begin position="188"/>
        <end position="228"/>
    </location>
</feature>
<dbReference type="InterPro" id="IPR050684">
    <property type="entry name" value="HTH-Siroheme_Decarb"/>
</dbReference>
<evidence type="ECO:0000256" key="2">
    <source>
        <dbReference type="ARBA" id="ARBA00023444"/>
    </source>
</evidence>
<proteinExistence type="inferred from homology"/>
<gene>
    <name evidence="8" type="ORF">QRD43_09600</name>
</gene>
<evidence type="ECO:0000259" key="7">
    <source>
        <dbReference type="Pfam" id="PF22451"/>
    </source>
</evidence>
<organism evidence="8 9">
    <name type="scientific">Roseateles subflavus</name>
    <dbReference type="NCBI Taxonomy" id="3053353"/>
    <lineage>
        <taxon>Bacteria</taxon>
        <taxon>Pseudomonadati</taxon>
        <taxon>Pseudomonadota</taxon>
        <taxon>Betaproteobacteria</taxon>
        <taxon>Burkholderiales</taxon>
        <taxon>Sphaerotilaceae</taxon>
        <taxon>Roseateles</taxon>
    </lineage>
</organism>
<keyword evidence="1" id="KW-0456">Lyase</keyword>
<comment type="pathway">
    <text evidence="2">Porphyrin-containing compound metabolism.</text>
</comment>
<evidence type="ECO:0000313" key="9">
    <source>
        <dbReference type="Proteomes" id="UP001238603"/>
    </source>
</evidence>
<dbReference type="InterPro" id="IPR053953">
    <property type="entry name" value="NirdL-like_HTH"/>
</dbReference>
<dbReference type="Gene3D" id="1.10.10.2890">
    <property type="match status" value="1"/>
</dbReference>
<name>A0ABT7LH26_9BURK</name>
<protein>
    <recommendedName>
        <fullName evidence="4">siroheme decarboxylase</fullName>
        <ecNumber evidence="4">4.1.1.111</ecNumber>
    </recommendedName>
</protein>
<evidence type="ECO:0000256" key="5">
    <source>
        <dbReference type="ARBA" id="ARBA00048470"/>
    </source>
</evidence>
<feature type="domain" description="Siroheme decarboxylase AsnC-like ligand binding" evidence="6">
    <location>
        <begin position="239"/>
        <end position="325"/>
    </location>
</feature>
<evidence type="ECO:0000256" key="4">
    <source>
        <dbReference type="ARBA" id="ARBA00023471"/>
    </source>
</evidence>
<dbReference type="PANTHER" id="PTHR43413:SF1">
    <property type="entry name" value="SIROHEME DECARBOXYLASE NIRL SUBUNIT"/>
    <property type="match status" value="1"/>
</dbReference>
<dbReference type="Proteomes" id="UP001238603">
    <property type="component" value="Unassembled WGS sequence"/>
</dbReference>
<dbReference type="Gene3D" id="3.30.70.3460">
    <property type="match status" value="2"/>
</dbReference>
<comment type="similarity">
    <text evidence="3">Belongs to the Ahb/Nir family.</text>
</comment>
<feature type="domain" description="Siroheme decarboxylase AsnC-like ligand binding" evidence="6">
    <location>
        <begin position="77"/>
        <end position="144"/>
    </location>
</feature>
<dbReference type="RefSeq" id="WP_285982257.1">
    <property type="nucleotide sequence ID" value="NZ_JASVDS010000002.1"/>
</dbReference>
<dbReference type="EMBL" id="JASVDS010000002">
    <property type="protein sequence ID" value="MDL5032164.1"/>
    <property type="molecule type" value="Genomic_DNA"/>
</dbReference>